<dbReference type="HOGENOM" id="CLU_028376_2_0_1"/>
<evidence type="ECO:0000256" key="4">
    <source>
        <dbReference type="ARBA" id="ARBA00022842"/>
    </source>
</evidence>
<evidence type="ECO:0000313" key="5">
    <source>
        <dbReference type="EMBL" id="EMR65059.1"/>
    </source>
</evidence>
<dbReference type="STRING" id="1287681.M7SFM7"/>
<keyword evidence="4" id="KW-0460">Magnesium</keyword>
<name>M7SFM7_EUTLA</name>
<evidence type="ECO:0000256" key="2">
    <source>
        <dbReference type="ARBA" id="ARBA00022679"/>
    </source>
</evidence>
<evidence type="ECO:0000256" key="3">
    <source>
        <dbReference type="ARBA" id="ARBA00022723"/>
    </source>
</evidence>
<dbReference type="OrthoDB" id="10257492at2759"/>
<dbReference type="SUPFAM" id="SSF48576">
    <property type="entry name" value="Terpenoid synthases"/>
    <property type="match status" value="1"/>
</dbReference>
<dbReference type="Proteomes" id="UP000012174">
    <property type="component" value="Unassembled WGS sequence"/>
</dbReference>
<reference evidence="6" key="1">
    <citation type="journal article" date="2013" name="Genome Announc.">
        <title>Draft genome sequence of the grapevine dieback fungus Eutypa lata UCR-EL1.</title>
        <authorList>
            <person name="Blanco-Ulate B."/>
            <person name="Rolshausen P.E."/>
            <person name="Cantu D."/>
        </authorList>
    </citation>
    <scope>NUCLEOTIDE SEQUENCE [LARGE SCALE GENOMIC DNA]</scope>
    <source>
        <strain evidence="6">UCR-EL1</strain>
    </source>
</reference>
<dbReference type="OMA" id="MGWFVEL"/>
<keyword evidence="6" id="KW-1185">Reference proteome</keyword>
<keyword evidence="2" id="KW-0808">Transferase</keyword>
<dbReference type="InterPro" id="IPR039702">
    <property type="entry name" value="FPS1-like"/>
</dbReference>
<accession>M7SFM7</accession>
<comment type="cofactor">
    <cofactor evidence="1">
        <name>Mg(2+)</name>
        <dbReference type="ChEBI" id="CHEBI:18420"/>
    </cofactor>
</comment>
<proteinExistence type="predicted"/>
<dbReference type="AlphaFoldDB" id="M7SFM7"/>
<dbReference type="PANTHER" id="PTHR11525">
    <property type="entry name" value="FARNESYL-PYROPHOSPHATE SYNTHETASE"/>
    <property type="match status" value="1"/>
</dbReference>
<dbReference type="Pfam" id="PF00348">
    <property type="entry name" value="polyprenyl_synt"/>
    <property type="match status" value="1"/>
</dbReference>
<dbReference type="PANTHER" id="PTHR11525:SF0">
    <property type="entry name" value="FARNESYL PYROPHOSPHATE SYNTHASE"/>
    <property type="match status" value="1"/>
</dbReference>
<dbReference type="KEGG" id="ela:UCREL1_7964"/>
<dbReference type="Gene3D" id="1.10.600.10">
    <property type="entry name" value="Farnesyl Diphosphate Synthase"/>
    <property type="match status" value="1"/>
</dbReference>
<dbReference type="GO" id="GO:0046872">
    <property type="term" value="F:metal ion binding"/>
    <property type="evidence" value="ECO:0007669"/>
    <property type="project" value="UniProtKB-KW"/>
</dbReference>
<dbReference type="InterPro" id="IPR033749">
    <property type="entry name" value="Polyprenyl_synt_CS"/>
</dbReference>
<keyword evidence="3" id="KW-0479">Metal-binding</keyword>
<gene>
    <name evidence="5" type="ORF">UCREL1_7964</name>
</gene>
<dbReference type="EMBL" id="KB706950">
    <property type="protein sequence ID" value="EMR65059.1"/>
    <property type="molecule type" value="Genomic_DNA"/>
</dbReference>
<protein>
    <submittedName>
        <fullName evidence="5">Putative farnesyl-pyrophosphate synthetase protein</fullName>
    </submittedName>
</protein>
<dbReference type="eggNOG" id="KOG0711">
    <property type="taxonomic scope" value="Eukaryota"/>
</dbReference>
<evidence type="ECO:0000313" key="6">
    <source>
        <dbReference type="Proteomes" id="UP000012174"/>
    </source>
</evidence>
<dbReference type="InterPro" id="IPR000092">
    <property type="entry name" value="Polyprenyl_synt"/>
</dbReference>
<sequence>MAAVNDAPMLEGAVYILLKKHFKGHPAYVDMIELFHEVSFQIELGQSYDMIATPQNGVDLDSFNLDKWTFIANFKTSYYTFYLPVALALHYTDKASSHNLKQAKDILIPMGEYFQVQDDYLDNFMDPSIRGKTGTDIQDNKCTWLVNQALQRCTPAQGKVLEDNYGRKDDQCQEKVKGLYDELALEQLYQEYQETKVADLKQKIDMVDETQGLKKGIFEEFLKKIYNRSK</sequence>
<dbReference type="GO" id="GO:0045337">
    <property type="term" value="P:farnesyl diphosphate biosynthetic process"/>
    <property type="evidence" value="ECO:0007669"/>
    <property type="project" value="TreeGrafter"/>
</dbReference>
<dbReference type="GO" id="GO:0046165">
    <property type="term" value="P:alcohol biosynthetic process"/>
    <property type="evidence" value="ECO:0007669"/>
    <property type="project" value="UniProtKB-ARBA"/>
</dbReference>
<dbReference type="GO" id="GO:0004337">
    <property type="term" value="F:(2E,6E)-farnesyl diphosphate synthase activity"/>
    <property type="evidence" value="ECO:0007669"/>
    <property type="project" value="TreeGrafter"/>
</dbReference>
<evidence type="ECO:0000256" key="1">
    <source>
        <dbReference type="ARBA" id="ARBA00001946"/>
    </source>
</evidence>
<dbReference type="InterPro" id="IPR008949">
    <property type="entry name" value="Isoprenoid_synthase_dom_sf"/>
</dbReference>
<dbReference type="GO" id="GO:0005737">
    <property type="term" value="C:cytoplasm"/>
    <property type="evidence" value="ECO:0007669"/>
    <property type="project" value="TreeGrafter"/>
</dbReference>
<organism evidence="5 6">
    <name type="scientific">Eutypa lata (strain UCR-EL1)</name>
    <name type="common">Grapevine dieback disease fungus</name>
    <name type="synonym">Eutypa armeniacae</name>
    <dbReference type="NCBI Taxonomy" id="1287681"/>
    <lineage>
        <taxon>Eukaryota</taxon>
        <taxon>Fungi</taxon>
        <taxon>Dikarya</taxon>
        <taxon>Ascomycota</taxon>
        <taxon>Pezizomycotina</taxon>
        <taxon>Sordariomycetes</taxon>
        <taxon>Xylariomycetidae</taxon>
        <taxon>Xylariales</taxon>
        <taxon>Diatrypaceae</taxon>
        <taxon>Eutypa</taxon>
    </lineage>
</organism>
<dbReference type="PROSITE" id="PS00444">
    <property type="entry name" value="POLYPRENYL_SYNTHASE_2"/>
    <property type="match status" value="1"/>
</dbReference>
<dbReference type="GO" id="GO:0004161">
    <property type="term" value="F:dimethylallyltranstransferase activity"/>
    <property type="evidence" value="ECO:0007669"/>
    <property type="project" value="TreeGrafter"/>
</dbReference>
<dbReference type="GO" id="GO:0043386">
    <property type="term" value="P:mycotoxin biosynthetic process"/>
    <property type="evidence" value="ECO:0007669"/>
    <property type="project" value="UniProtKB-ARBA"/>
</dbReference>